<keyword evidence="6" id="KW-1185">Reference proteome</keyword>
<dbReference type="Gene3D" id="1.10.540.10">
    <property type="entry name" value="Acyl-CoA dehydrogenase/oxidase, N-terminal domain"/>
    <property type="match status" value="1"/>
</dbReference>
<accession>A0A1B3ZER8</accession>
<dbReference type="Proteomes" id="UP000094256">
    <property type="component" value="Chromosome"/>
</dbReference>
<dbReference type="InterPro" id="IPR009075">
    <property type="entry name" value="AcylCo_DH/oxidase_C"/>
</dbReference>
<name>A0A1B3ZER8_9SPHN</name>
<sequence>MTMSVSDLLLEQVTRLHASDQTSRREDFDSALWTKIEELGLPLAMCPEPDGGFALRWSDLFDVITHSAACGEPTPLGETLIANALLCGGGAEPAASAVFFSAWAADVPETARLLVTRGEAPALVTFSDPAGAVAGNTPTTVSTVRYAGALLRSIQIAGALQGALDLSVRYAQERVQFGRPLAKFQAIQHMLAQLANEAVATAAAARIACAKMDAGDGDLAIAIAKLRAGRAVEKGAMLAHQIHGAIGVTMEYPLGRLTRNMWRWAEEFGDQREWAIAIGRTAVATGDAWDAVIAASDPVEVAGDE</sequence>
<dbReference type="InterPro" id="IPR036250">
    <property type="entry name" value="AcylCo_DH-like_C"/>
</dbReference>
<evidence type="ECO:0000256" key="2">
    <source>
        <dbReference type="ARBA" id="ARBA00022827"/>
    </source>
</evidence>
<dbReference type="PANTHER" id="PTHR43884">
    <property type="entry name" value="ACYL-COA DEHYDROGENASE"/>
    <property type="match status" value="1"/>
</dbReference>
<dbReference type="KEGG" id="span:AWL63_19905"/>
<dbReference type="Gene3D" id="1.20.140.10">
    <property type="entry name" value="Butyryl-CoA Dehydrogenase, subunit A, domain 3"/>
    <property type="match status" value="1"/>
</dbReference>
<dbReference type="EMBL" id="CP014168">
    <property type="protein sequence ID" value="AOH85883.1"/>
    <property type="molecule type" value="Genomic_DNA"/>
</dbReference>
<evidence type="ECO:0000256" key="3">
    <source>
        <dbReference type="ARBA" id="ARBA00023002"/>
    </source>
</evidence>
<feature type="domain" description="Acyl-CoA dehydrogenase/oxidase C-terminal" evidence="4">
    <location>
        <begin position="151"/>
        <end position="261"/>
    </location>
</feature>
<dbReference type="GO" id="GO:0050660">
    <property type="term" value="F:flavin adenine dinucleotide binding"/>
    <property type="evidence" value="ECO:0007669"/>
    <property type="project" value="InterPro"/>
</dbReference>
<proteinExistence type="predicted"/>
<protein>
    <recommendedName>
        <fullName evidence="4">Acyl-CoA dehydrogenase/oxidase C-terminal domain-containing protein</fullName>
    </recommendedName>
</protein>
<evidence type="ECO:0000313" key="5">
    <source>
        <dbReference type="EMBL" id="AOH85883.1"/>
    </source>
</evidence>
<reference evidence="5 6" key="1">
    <citation type="submission" date="2016-01" db="EMBL/GenBank/DDBJ databases">
        <title>Complete genome and mega plasmid sequence of Sphingomonas panacis DCY99 elicits systemic resistance in rice to Xanthomonas oryzae.</title>
        <authorList>
            <person name="Kim Y.J."/>
            <person name="Yang D.C."/>
            <person name="Sing P."/>
        </authorList>
    </citation>
    <scope>NUCLEOTIDE SEQUENCE [LARGE SCALE GENOMIC DNA]</scope>
    <source>
        <strain evidence="5 6">DCY99</strain>
    </source>
</reference>
<dbReference type="GO" id="GO:0003995">
    <property type="term" value="F:acyl-CoA dehydrogenase activity"/>
    <property type="evidence" value="ECO:0007669"/>
    <property type="project" value="TreeGrafter"/>
</dbReference>
<keyword evidence="2" id="KW-0274">FAD</keyword>
<keyword evidence="3" id="KW-0560">Oxidoreductase</keyword>
<evidence type="ECO:0000313" key="6">
    <source>
        <dbReference type="Proteomes" id="UP000094256"/>
    </source>
</evidence>
<gene>
    <name evidence="5" type="ORF">AWL63_19905</name>
</gene>
<evidence type="ECO:0000259" key="4">
    <source>
        <dbReference type="Pfam" id="PF00441"/>
    </source>
</evidence>
<dbReference type="Pfam" id="PF00441">
    <property type="entry name" value="Acyl-CoA_dh_1"/>
    <property type="match status" value="1"/>
</dbReference>
<keyword evidence="1" id="KW-0285">Flavoprotein</keyword>
<dbReference type="SUPFAM" id="SSF47203">
    <property type="entry name" value="Acyl-CoA dehydrogenase C-terminal domain-like"/>
    <property type="match status" value="1"/>
</dbReference>
<organism evidence="5 6">
    <name type="scientific">Sphingomonas panacis</name>
    <dbReference type="NCBI Taxonomy" id="1560345"/>
    <lineage>
        <taxon>Bacteria</taxon>
        <taxon>Pseudomonadati</taxon>
        <taxon>Pseudomonadota</taxon>
        <taxon>Alphaproteobacteria</taxon>
        <taxon>Sphingomonadales</taxon>
        <taxon>Sphingomonadaceae</taxon>
        <taxon>Sphingomonas</taxon>
    </lineage>
</organism>
<dbReference type="STRING" id="1560345.AWL63_19905"/>
<evidence type="ECO:0000256" key="1">
    <source>
        <dbReference type="ARBA" id="ARBA00022630"/>
    </source>
</evidence>
<dbReference type="InterPro" id="IPR037069">
    <property type="entry name" value="AcylCoA_DH/ox_N_sf"/>
</dbReference>
<dbReference type="OrthoDB" id="2450120at2"/>
<dbReference type="PANTHER" id="PTHR43884:SF20">
    <property type="entry name" value="ACYL-COA DEHYDROGENASE FADE28"/>
    <property type="match status" value="1"/>
</dbReference>
<dbReference type="AlphaFoldDB" id="A0A1B3ZER8"/>